<evidence type="ECO:0000313" key="3">
    <source>
        <dbReference type="Proteomes" id="UP000011863"/>
    </source>
</evidence>
<name>A0A6C7E8T2_ILUCY</name>
<protein>
    <recommendedName>
        <fullName evidence="1">Mycothiol-dependent maleylpyruvate isomerase metal-binding domain-containing protein</fullName>
    </recommendedName>
</protein>
<reference evidence="2 3" key="1">
    <citation type="journal article" date="2013" name="Int. J. Syst. Evol. Microbiol.">
        <title>Ilumatobacter nonamiense sp. nov. and Ilumatobacter coccineum sp. nov., isolated from seashore sand.</title>
        <authorList>
            <person name="Matsumoto A."/>
            <person name="Kasai H."/>
            <person name="Matsuo Y."/>
            <person name="Shizuri Y."/>
            <person name="Ichikawa N."/>
            <person name="Fujita N."/>
            <person name="Omura S."/>
            <person name="Takahashi Y."/>
        </authorList>
    </citation>
    <scope>NUCLEOTIDE SEQUENCE [LARGE SCALE GENOMIC DNA]</scope>
    <source>
        <strain evidence="3">NBRC 103263 / KCTC 29153 / YM16-304</strain>
    </source>
</reference>
<dbReference type="Pfam" id="PF11716">
    <property type="entry name" value="MDMPI_N"/>
    <property type="match status" value="1"/>
</dbReference>
<dbReference type="InterPro" id="IPR017517">
    <property type="entry name" value="Maleyloyr_isom"/>
</dbReference>
<gene>
    <name evidence="2" type="ORF">YM304_25570</name>
</gene>
<keyword evidence="3" id="KW-1185">Reference proteome</keyword>
<accession>A0A6C7E8T2</accession>
<dbReference type="InterPro" id="IPR034660">
    <property type="entry name" value="DinB/YfiT-like"/>
</dbReference>
<feature type="domain" description="Mycothiol-dependent maleylpyruvate isomerase metal-binding" evidence="1">
    <location>
        <begin position="19"/>
        <end position="112"/>
    </location>
</feature>
<organism evidence="2 3">
    <name type="scientific">Ilumatobacter coccineus (strain NBRC 103263 / KCTC 29153 / YM16-304)</name>
    <dbReference type="NCBI Taxonomy" id="1313172"/>
    <lineage>
        <taxon>Bacteria</taxon>
        <taxon>Bacillati</taxon>
        <taxon>Actinomycetota</taxon>
        <taxon>Acidimicrobiia</taxon>
        <taxon>Acidimicrobiales</taxon>
        <taxon>Ilumatobacteraceae</taxon>
        <taxon>Ilumatobacter</taxon>
    </lineage>
</organism>
<dbReference type="Proteomes" id="UP000011863">
    <property type="component" value="Chromosome"/>
</dbReference>
<evidence type="ECO:0000313" key="2">
    <source>
        <dbReference type="EMBL" id="BAN02871.1"/>
    </source>
</evidence>
<dbReference type="InterPro" id="IPR024344">
    <property type="entry name" value="MDMPI_metal-binding"/>
</dbReference>
<proteinExistence type="predicted"/>
<dbReference type="Gene3D" id="1.20.120.450">
    <property type="entry name" value="dinb family like domain"/>
    <property type="match status" value="1"/>
</dbReference>
<dbReference type="SUPFAM" id="SSF109854">
    <property type="entry name" value="DinB/YfiT-like putative metalloenzymes"/>
    <property type="match status" value="1"/>
</dbReference>
<dbReference type="EMBL" id="AP012057">
    <property type="protein sequence ID" value="BAN02871.1"/>
    <property type="molecule type" value="Genomic_DNA"/>
</dbReference>
<sequence>MTRSTSDASDEAAVRDMLRAERLGLCDRLEELDAAEWSSASACTGWSVHEVVAHLTLATRQSKLDFVRGMLRHRGDFDRMTAAQAVAHAQEYGPAELIEQLRESAASTRTGMGSSARDSLIDVIVHGQDIARPLGVRWVTPPERVVVALDHALASRWYGAKKRFARAALEATDVDWTGGHGTLTIRGAAIDLLLAATGRTIGVDRLSGAGTVALQAAVNA</sequence>
<evidence type="ECO:0000259" key="1">
    <source>
        <dbReference type="Pfam" id="PF11716"/>
    </source>
</evidence>
<dbReference type="GO" id="GO:0046872">
    <property type="term" value="F:metal ion binding"/>
    <property type="evidence" value="ECO:0007669"/>
    <property type="project" value="InterPro"/>
</dbReference>
<dbReference type="AlphaFoldDB" id="A0A6C7E8T2"/>
<dbReference type="NCBIfam" id="TIGR03083">
    <property type="entry name" value="maleylpyruvate isomerase family mycothiol-dependent enzyme"/>
    <property type="match status" value="1"/>
</dbReference>
<dbReference type="KEGG" id="aym:YM304_25570"/>